<accession>A0ABT3I7R0</accession>
<evidence type="ECO:0000256" key="4">
    <source>
        <dbReference type="ARBA" id="ARBA00022694"/>
    </source>
</evidence>
<evidence type="ECO:0000256" key="5">
    <source>
        <dbReference type="ARBA" id="ARBA00034489"/>
    </source>
</evidence>
<keyword evidence="2" id="KW-0808">Transferase</keyword>
<dbReference type="SMART" id="SM01144">
    <property type="entry name" value="DTW"/>
    <property type="match status" value="1"/>
</dbReference>
<dbReference type="RefSeq" id="WP_264725650.1">
    <property type="nucleotide sequence ID" value="NZ_JAPDMX010000012.1"/>
</dbReference>
<sequence>MLKRDYCPTCQYPKTVCICQVISPLQVCTHVIVMQHPSEVNHAKNTVRLMRLVMPNMQVFVGETAEDFTGLQTYLTQTTKPIYVVYPSETSQTASQCGAQADSIIILIDGTWRKAYKILQSNPWLLDYPAIHLEVEHASNYIIRKAKRPDSLSTLEATALLLSTLDPAADTTPLFAAFDAMVQHRLSAMPEDIKARYQLHNKEVK</sequence>
<dbReference type="InterPro" id="IPR005636">
    <property type="entry name" value="DTW"/>
</dbReference>
<reference evidence="7" key="1">
    <citation type="submission" date="2022-10" db="EMBL/GenBank/DDBJ databases">
        <title>Shewanella flava sp. nov, isolated from the estuary of the Fenhe River into the Yellow River.</title>
        <authorList>
            <person name="Li Y."/>
        </authorList>
    </citation>
    <scope>NUCLEOTIDE SEQUENCE</scope>
    <source>
        <strain evidence="7">FYR11-62</strain>
    </source>
</reference>
<dbReference type="InterPro" id="IPR039262">
    <property type="entry name" value="DTWD2/TAPT"/>
</dbReference>
<evidence type="ECO:0000259" key="6">
    <source>
        <dbReference type="SMART" id="SM01144"/>
    </source>
</evidence>
<keyword evidence="8" id="KW-1185">Reference proteome</keyword>
<keyword evidence="3" id="KW-0949">S-adenosyl-L-methionine</keyword>
<dbReference type="Proteomes" id="UP001163714">
    <property type="component" value="Unassembled WGS sequence"/>
</dbReference>
<comment type="similarity">
    <text evidence="5">Belongs to the TDD superfamily. DTWD2 family.</text>
</comment>
<evidence type="ECO:0000256" key="1">
    <source>
        <dbReference type="ARBA" id="ARBA00012386"/>
    </source>
</evidence>
<feature type="domain" description="DTW" evidence="6">
    <location>
        <begin position="3"/>
        <end position="190"/>
    </location>
</feature>
<comment type="caution">
    <text evidence="7">The sequence shown here is derived from an EMBL/GenBank/DDBJ whole genome shotgun (WGS) entry which is preliminary data.</text>
</comment>
<dbReference type="Pfam" id="PF03942">
    <property type="entry name" value="DTW"/>
    <property type="match status" value="1"/>
</dbReference>
<dbReference type="EMBL" id="JAPDMX010000012">
    <property type="protein sequence ID" value="MCW3172091.1"/>
    <property type="molecule type" value="Genomic_DNA"/>
</dbReference>
<organism evidence="7 8">
    <name type="scientific">Shewanella subflava</name>
    <dbReference type="NCBI Taxonomy" id="2986476"/>
    <lineage>
        <taxon>Bacteria</taxon>
        <taxon>Pseudomonadati</taxon>
        <taxon>Pseudomonadota</taxon>
        <taxon>Gammaproteobacteria</taxon>
        <taxon>Alteromonadales</taxon>
        <taxon>Shewanellaceae</taxon>
        <taxon>Shewanella</taxon>
    </lineage>
</organism>
<evidence type="ECO:0000256" key="3">
    <source>
        <dbReference type="ARBA" id="ARBA00022691"/>
    </source>
</evidence>
<evidence type="ECO:0000313" key="8">
    <source>
        <dbReference type="Proteomes" id="UP001163714"/>
    </source>
</evidence>
<dbReference type="PANTHER" id="PTHR21392">
    <property type="entry name" value="TRNA-URIDINE AMINOCARBOXYPROPYLTRANSFERASE 2"/>
    <property type="match status" value="1"/>
</dbReference>
<name>A0ABT3I7R0_9GAMM</name>
<keyword evidence="4" id="KW-0819">tRNA processing</keyword>
<protein>
    <recommendedName>
        <fullName evidence="1">tRNA-uridine aminocarboxypropyltransferase</fullName>
        <ecNumber evidence="1">2.5.1.25</ecNumber>
    </recommendedName>
</protein>
<dbReference type="EC" id="2.5.1.25" evidence="1"/>
<evidence type="ECO:0000313" key="7">
    <source>
        <dbReference type="EMBL" id="MCW3172091.1"/>
    </source>
</evidence>
<proteinExistence type="inferred from homology"/>
<dbReference type="PANTHER" id="PTHR21392:SF0">
    <property type="entry name" value="TRNA-URIDINE AMINOCARBOXYPROPYLTRANSFERASE 2"/>
    <property type="match status" value="1"/>
</dbReference>
<evidence type="ECO:0000256" key="2">
    <source>
        <dbReference type="ARBA" id="ARBA00022679"/>
    </source>
</evidence>
<gene>
    <name evidence="7" type="ORF">OHT75_06345</name>
</gene>